<dbReference type="AlphaFoldDB" id="A0A556N6M2"/>
<reference evidence="1 2" key="1">
    <citation type="submission" date="2019-07" db="EMBL/GenBank/DDBJ databases">
        <authorList>
            <person name="Huq M.A."/>
        </authorList>
    </citation>
    <scope>NUCLEOTIDE SEQUENCE [LARGE SCALE GENOMIC DNA]</scope>
    <source>
        <strain evidence="1 2">MAH-3</strain>
    </source>
</reference>
<dbReference type="RefSeq" id="WP_144331214.1">
    <property type="nucleotide sequence ID" value="NZ_VLPL01000001.1"/>
</dbReference>
<gene>
    <name evidence="1" type="ORF">FO442_00705</name>
</gene>
<organism evidence="1 2">
    <name type="scientific">Fluviicola chungangensis</name>
    <dbReference type="NCBI Taxonomy" id="2597671"/>
    <lineage>
        <taxon>Bacteria</taxon>
        <taxon>Pseudomonadati</taxon>
        <taxon>Bacteroidota</taxon>
        <taxon>Flavobacteriia</taxon>
        <taxon>Flavobacteriales</taxon>
        <taxon>Crocinitomicaceae</taxon>
        <taxon>Fluviicola</taxon>
    </lineage>
</organism>
<evidence type="ECO:0000313" key="1">
    <source>
        <dbReference type="EMBL" id="TSJ47679.1"/>
    </source>
</evidence>
<comment type="caution">
    <text evidence="1">The sequence shown here is derived from an EMBL/GenBank/DDBJ whole genome shotgun (WGS) entry which is preliminary data.</text>
</comment>
<proteinExistence type="predicted"/>
<dbReference type="EMBL" id="VLPL01000001">
    <property type="protein sequence ID" value="TSJ47679.1"/>
    <property type="molecule type" value="Genomic_DNA"/>
</dbReference>
<protein>
    <submittedName>
        <fullName evidence="1">Uncharacterized protein</fullName>
    </submittedName>
</protein>
<dbReference type="Proteomes" id="UP000316008">
    <property type="component" value="Unassembled WGS sequence"/>
</dbReference>
<sequence length="62" mass="6819">MESTMINNAVSLAKTKLERHKAMGKNSNLSIVEVAQLMDLVTFGPSIPQVTNSMLFFGYSIN</sequence>
<name>A0A556N6M2_9FLAO</name>
<accession>A0A556N6M2</accession>
<keyword evidence="2" id="KW-1185">Reference proteome</keyword>
<evidence type="ECO:0000313" key="2">
    <source>
        <dbReference type="Proteomes" id="UP000316008"/>
    </source>
</evidence>